<evidence type="ECO:0000313" key="4">
    <source>
        <dbReference type="Proteomes" id="UP000323386"/>
    </source>
</evidence>
<dbReference type="Proteomes" id="UP000323386">
    <property type="component" value="Unassembled WGS sequence"/>
</dbReference>
<reference evidence="3 4" key="1">
    <citation type="submission" date="2018-03" db="EMBL/GenBank/DDBJ databases">
        <authorList>
            <person name="Guldener U."/>
        </authorList>
    </citation>
    <scope>NUCLEOTIDE SEQUENCE [LARGE SCALE GENOMIC DNA]</scope>
    <source>
        <strain evidence="3 4">DAOM196992</strain>
    </source>
</reference>
<dbReference type="InterPro" id="IPR021950">
    <property type="entry name" value="Spt20"/>
</dbReference>
<feature type="compositionally biased region" description="Low complexity" evidence="1">
    <location>
        <begin position="505"/>
        <end position="550"/>
    </location>
</feature>
<evidence type="ECO:0000313" key="3">
    <source>
        <dbReference type="EMBL" id="SPO40750.1"/>
    </source>
</evidence>
<feature type="region of interest" description="Disordered" evidence="1">
    <location>
        <begin position="252"/>
        <end position="284"/>
    </location>
</feature>
<dbReference type="Pfam" id="PF12090">
    <property type="entry name" value="Spt20_SEP"/>
    <property type="match status" value="2"/>
</dbReference>
<feature type="domain" description="Spt20-like SEP" evidence="2">
    <location>
        <begin position="177"/>
        <end position="241"/>
    </location>
</feature>
<feature type="compositionally biased region" description="Basic and acidic residues" evidence="1">
    <location>
        <begin position="275"/>
        <end position="284"/>
    </location>
</feature>
<feature type="domain" description="Spt20-like SEP" evidence="2">
    <location>
        <begin position="23"/>
        <end position="143"/>
    </location>
</feature>
<dbReference type="AlphaFoldDB" id="A0A5C3F967"/>
<feature type="compositionally biased region" description="Polar residues" evidence="1">
    <location>
        <begin position="97"/>
        <end position="117"/>
    </location>
</feature>
<dbReference type="PANTHER" id="PTHR13526">
    <property type="entry name" value="TRANSCRIPTION FACTOR SPT20 HOMOLOG"/>
    <property type="match status" value="1"/>
</dbReference>
<dbReference type="EMBL" id="OOIP01000022">
    <property type="protein sequence ID" value="SPO40750.1"/>
    <property type="molecule type" value="Genomic_DNA"/>
</dbReference>
<feature type="region of interest" description="Disordered" evidence="1">
    <location>
        <begin position="733"/>
        <end position="777"/>
    </location>
</feature>
<organism evidence="3 4">
    <name type="scientific">Pseudozyma flocculosa</name>
    <dbReference type="NCBI Taxonomy" id="84751"/>
    <lineage>
        <taxon>Eukaryota</taxon>
        <taxon>Fungi</taxon>
        <taxon>Dikarya</taxon>
        <taxon>Basidiomycota</taxon>
        <taxon>Ustilaginomycotina</taxon>
        <taxon>Ustilaginomycetes</taxon>
        <taxon>Ustilaginales</taxon>
        <taxon>Ustilaginaceae</taxon>
        <taxon>Pseudozyma</taxon>
    </lineage>
</organism>
<feature type="compositionally biased region" description="Low complexity" evidence="1">
    <location>
        <begin position="559"/>
        <end position="583"/>
    </location>
</feature>
<sequence length="777" mass="80297">MATTASVYNFSRTNRQILRRHRKDRPSLVLHLHNSHFRFERQNGMFLFDSPVKAFLQYIRDQRVPADLVDVLTDSGVQFFEGCLIVEVHDHRSHNVSLNSALPPSQLHSLSNGSSLRQPRPAPGGSATASGSASSTAQPPSLFYLREGGRYGARNLIGGGGPSGSSLDGKFGALAGIEIYRIVLHPTSETLWSDLKMLDDMTGGIWSDQEALEVEAKILSLTAPPLCLSPDPQASRIANLMLSSTAPPSAYAPSSASPLPFHRNASKKRGANSIEMEKEEASRQRREKIMRMMEGGLRTVPSAAKPPDGSALAAVAPVNAQAAAAASKAFVPTFGRMAFIEKWRMGRNLAADPHAASGTASGTKDDSGKTSGAAAKGDKAEPAKKPPAKKKKKAQREKEEAEAAAAAAAAAAAEAKKKEEEAAAAAKKDTAATTGKPLSKKKKAQLAKEEKERKEKEEKEKAEKEKEEKEKKEKDQAAAAAPAKKSKSKKKKDEGDTAAGGGTAANGAANGDKGSGAAKAGTSPTKGKADAATPAKADATTTGATAGKKPTPAKKPAAKKPAASKASKAKTSPTKTNTSAAKAGTDPTSTEAPAMSAATPASIQSTPTLSHAMPNVAQQQQQQQVQAAMFMQQQQQQQQANGMNAGPFYGLPMMNNGSAGMFAPNGVGMGGPGLAGMMPGVSMGTPQAGNMAATMMGGAPGMGMGMMPTGSQQGQPGVGNNGGGFMNGAGGYPGLPHGVGMMPQQQQQQPGQPQGNNLSDLPVGVGLAGLGNWGNSS</sequence>
<feature type="compositionally biased region" description="Basic residues" evidence="1">
    <location>
        <begin position="386"/>
        <end position="395"/>
    </location>
</feature>
<gene>
    <name evidence="3" type="ORF">PSFLO_06232</name>
</gene>
<feature type="compositionally biased region" description="Basic and acidic residues" evidence="1">
    <location>
        <begin position="446"/>
        <end position="476"/>
    </location>
</feature>
<protein>
    <recommendedName>
        <fullName evidence="2">Spt20-like SEP domain-containing protein</fullName>
    </recommendedName>
</protein>
<feature type="region of interest" description="Disordered" evidence="1">
    <location>
        <begin position="97"/>
        <end position="139"/>
    </location>
</feature>
<keyword evidence="4" id="KW-1185">Reference proteome</keyword>
<proteinExistence type="predicted"/>
<feature type="compositionally biased region" description="Low complexity" evidence="1">
    <location>
        <begin position="403"/>
        <end position="413"/>
    </location>
</feature>
<evidence type="ECO:0000256" key="1">
    <source>
        <dbReference type="SAM" id="MobiDB-lite"/>
    </source>
</evidence>
<dbReference type="PANTHER" id="PTHR13526:SF8">
    <property type="entry name" value="TRANSCRIPTION FACTOR SPT20 HOMOLOG"/>
    <property type="match status" value="1"/>
</dbReference>
<accession>A0A5C3F967</accession>
<feature type="compositionally biased region" description="Gly residues" evidence="1">
    <location>
        <begin position="766"/>
        <end position="777"/>
    </location>
</feature>
<feature type="compositionally biased region" description="Basic and acidic residues" evidence="1">
    <location>
        <begin position="414"/>
        <end position="430"/>
    </location>
</feature>
<dbReference type="GO" id="GO:0000124">
    <property type="term" value="C:SAGA complex"/>
    <property type="evidence" value="ECO:0007669"/>
    <property type="project" value="InterPro"/>
</dbReference>
<dbReference type="GO" id="GO:0003712">
    <property type="term" value="F:transcription coregulator activity"/>
    <property type="evidence" value="ECO:0007669"/>
    <property type="project" value="InterPro"/>
</dbReference>
<feature type="compositionally biased region" description="Low complexity" evidence="1">
    <location>
        <begin position="123"/>
        <end position="139"/>
    </location>
</feature>
<evidence type="ECO:0000259" key="2">
    <source>
        <dbReference type="Pfam" id="PF12090"/>
    </source>
</evidence>
<dbReference type="InterPro" id="IPR046468">
    <property type="entry name" value="Spt20-like_SEP"/>
</dbReference>
<name>A0A5C3F967_9BASI</name>
<feature type="region of interest" description="Disordered" evidence="1">
    <location>
        <begin position="352"/>
        <end position="596"/>
    </location>
</feature>
<dbReference type="GO" id="GO:0006357">
    <property type="term" value="P:regulation of transcription by RNA polymerase II"/>
    <property type="evidence" value="ECO:0007669"/>
    <property type="project" value="TreeGrafter"/>
</dbReference>
<feature type="compositionally biased region" description="Low complexity" evidence="1">
    <location>
        <begin position="740"/>
        <end position="755"/>
    </location>
</feature>
<dbReference type="OrthoDB" id="1932706at2759"/>